<dbReference type="OrthoDB" id="9796891at2"/>
<keyword evidence="3" id="KW-1185">Reference proteome</keyword>
<evidence type="ECO:0000313" key="3">
    <source>
        <dbReference type="Proteomes" id="UP000460561"/>
    </source>
</evidence>
<dbReference type="RefSeq" id="WP_160740020.1">
    <property type="nucleotide sequence ID" value="NZ_WTYQ01000005.1"/>
</dbReference>
<dbReference type="InterPro" id="IPR056090">
    <property type="entry name" value="DUF7673"/>
</dbReference>
<dbReference type="EMBL" id="WTYQ01000005">
    <property type="protein sequence ID" value="MXP26799.1"/>
    <property type="molecule type" value="Genomic_DNA"/>
</dbReference>
<protein>
    <recommendedName>
        <fullName evidence="1">DUF7673 domain-containing protein</fullName>
    </recommendedName>
</protein>
<accession>A0A845ABP2</accession>
<reference evidence="2 3" key="1">
    <citation type="submission" date="2019-12" db="EMBL/GenBank/DDBJ databases">
        <title>Genomic-based taxomic classification of the family Erythrobacteraceae.</title>
        <authorList>
            <person name="Xu L."/>
        </authorList>
    </citation>
    <scope>NUCLEOTIDE SEQUENCE [LARGE SCALE GENOMIC DNA]</scope>
    <source>
        <strain evidence="2 3">DSM 18604</strain>
    </source>
</reference>
<dbReference type="Proteomes" id="UP000460561">
    <property type="component" value="Unassembled WGS sequence"/>
</dbReference>
<proteinExistence type="predicted"/>
<dbReference type="AlphaFoldDB" id="A0A845ABP2"/>
<sequence>MIVYERILSVAMNDTSAASVCEDFLLSWYNVRAWGGWAPQTIAHLDRANATAILALLASIKEATWYPNSKDIDRLGGVDKLVDVAMAG</sequence>
<dbReference type="Pfam" id="PF24720">
    <property type="entry name" value="DUF7673"/>
    <property type="match status" value="1"/>
</dbReference>
<organism evidence="2 3">
    <name type="scientific">Altericroceibacterium indicum</name>
    <dbReference type="NCBI Taxonomy" id="374177"/>
    <lineage>
        <taxon>Bacteria</taxon>
        <taxon>Pseudomonadati</taxon>
        <taxon>Pseudomonadota</taxon>
        <taxon>Alphaproteobacteria</taxon>
        <taxon>Sphingomonadales</taxon>
        <taxon>Erythrobacteraceae</taxon>
        <taxon>Altericroceibacterium</taxon>
    </lineage>
</organism>
<feature type="domain" description="DUF7673" evidence="1">
    <location>
        <begin position="4"/>
        <end position="74"/>
    </location>
</feature>
<evidence type="ECO:0000313" key="2">
    <source>
        <dbReference type="EMBL" id="MXP26799.1"/>
    </source>
</evidence>
<comment type="caution">
    <text evidence="2">The sequence shown here is derived from an EMBL/GenBank/DDBJ whole genome shotgun (WGS) entry which is preliminary data.</text>
</comment>
<evidence type="ECO:0000259" key="1">
    <source>
        <dbReference type="Pfam" id="PF24720"/>
    </source>
</evidence>
<name>A0A845ABP2_9SPHN</name>
<gene>
    <name evidence="2" type="ORF">GRI39_12230</name>
</gene>